<sequence length="328" mass="38140">MKIIDLFDSLSLPENDIKVFNAIPIPEYPNFRVAIDFEGNAVLLLSVSKRIKDFSLKNFRLKYLQLEQNLECKIYENDSFKLQTFTVVTFRCSDRNLQEYFLRISETLVNTVGPNPTQQQVIDSLKKFVEVFKTLTDSPTNTVNGLWAELFLIENSSNPKELINYWHNLPEEKFDFNAGTERIEVKSSSNFERKHIFSAEQLNPPSDTQVLIASIFLKQHSSGNNIQYLIDRISKKIDYNFEIVDKLNTIVFRTLGSSLEHSIGVKFDYDIAQQSLCFYKHQDIDKIEEVYIPNNVSEVKYKSDLTNIEPLELSSLKKFNKLFPYINL</sequence>
<dbReference type="Proteomes" id="UP001244787">
    <property type="component" value="Unassembled WGS sequence"/>
</dbReference>
<name>A0ABT8DKF8_9FLAO</name>
<evidence type="ECO:0000313" key="2">
    <source>
        <dbReference type="Proteomes" id="UP001244787"/>
    </source>
</evidence>
<reference evidence="1 2" key="1">
    <citation type="submission" date="2023-06" db="EMBL/GenBank/DDBJ databases">
        <authorList>
            <person name="Ye Y.-Q."/>
            <person name="Du Z.-J."/>
        </authorList>
    </citation>
    <scope>NUCLEOTIDE SEQUENCE [LARGE SCALE GENOMIC DNA]</scope>
    <source>
        <strain evidence="1 2">SDUM287046</strain>
    </source>
</reference>
<proteinExistence type="predicted"/>
<accession>A0ABT8DKF8</accession>
<evidence type="ECO:0000313" key="1">
    <source>
        <dbReference type="EMBL" id="MDN3724446.1"/>
    </source>
</evidence>
<keyword evidence="2" id="KW-1185">Reference proteome</keyword>
<organism evidence="1 2">
    <name type="scientific">Aequorivita aurantiaca</name>
    <dbReference type="NCBI Taxonomy" id="3053356"/>
    <lineage>
        <taxon>Bacteria</taxon>
        <taxon>Pseudomonadati</taxon>
        <taxon>Bacteroidota</taxon>
        <taxon>Flavobacteriia</taxon>
        <taxon>Flavobacteriales</taxon>
        <taxon>Flavobacteriaceae</taxon>
        <taxon>Aequorivita</taxon>
    </lineage>
</organism>
<dbReference type="InterPro" id="IPR025534">
    <property type="entry name" value="DUF4420"/>
</dbReference>
<comment type="caution">
    <text evidence="1">The sequence shown here is derived from an EMBL/GenBank/DDBJ whole genome shotgun (WGS) entry which is preliminary data.</text>
</comment>
<dbReference type="EMBL" id="JAUGQQ010000004">
    <property type="protein sequence ID" value="MDN3724446.1"/>
    <property type="molecule type" value="Genomic_DNA"/>
</dbReference>
<protein>
    <submittedName>
        <fullName evidence="1">PD-(D/E)XK motif protein</fullName>
    </submittedName>
</protein>
<dbReference type="Pfam" id="PF14390">
    <property type="entry name" value="DUF4420"/>
    <property type="match status" value="1"/>
</dbReference>
<dbReference type="RefSeq" id="WP_290254530.1">
    <property type="nucleotide sequence ID" value="NZ_JAUGQQ010000004.1"/>
</dbReference>
<gene>
    <name evidence="1" type="ORF">QRD02_08625</name>
</gene>